<dbReference type="PANTHER" id="PTHR43829">
    <property type="entry name" value="AQUAPORIN OR AQUAGLYCEROPORIN RELATED"/>
    <property type="match status" value="1"/>
</dbReference>
<dbReference type="OrthoDB" id="9807293at2"/>
<evidence type="ECO:0000256" key="3">
    <source>
        <dbReference type="ARBA" id="ARBA00022448"/>
    </source>
</evidence>
<accession>A0A4D6XYF9</accession>
<dbReference type="Proteomes" id="UP000298738">
    <property type="component" value="Chromosome"/>
</dbReference>
<evidence type="ECO:0000256" key="2">
    <source>
        <dbReference type="ARBA" id="ARBA00006175"/>
    </source>
</evidence>
<feature type="transmembrane region" description="Helical" evidence="8">
    <location>
        <begin position="158"/>
        <end position="179"/>
    </location>
</feature>
<dbReference type="Pfam" id="PF00230">
    <property type="entry name" value="MIP"/>
    <property type="match status" value="1"/>
</dbReference>
<evidence type="ECO:0000256" key="8">
    <source>
        <dbReference type="SAM" id="Phobius"/>
    </source>
</evidence>
<evidence type="ECO:0000256" key="6">
    <source>
        <dbReference type="ARBA" id="ARBA00023136"/>
    </source>
</evidence>
<feature type="transmembrane region" description="Helical" evidence="8">
    <location>
        <begin position="186"/>
        <end position="209"/>
    </location>
</feature>
<evidence type="ECO:0000256" key="1">
    <source>
        <dbReference type="ARBA" id="ARBA00004141"/>
    </source>
</evidence>
<evidence type="ECO:0000256" key="4">
    <source>
        <dbReference type="ARBA" id="ARBA00022692"/>
    </source>
</evidence>
<dbReference type="InterPro" id="IPR050363">
    <property type="entry name" value="MIP/Aquaporin"/>
</dbReference>
<evidence type="ECO:0000256" key="5">
    <source>
        <dbReference type="ARBA" id="ARBA00022989"/>
    </source>
</evidence>
<feature type="transmembrane region" description="Helical" evidence="8">
    <location>
        <begin position="245"/>
        <end position="266"/>
    </location>
</feature>
<dbReference type="AlphaFoldDB" id="A0A4D6XYF9"/>
<dbReference type="InterPro" id="IPR022357">
    <property type="entry name" value="MIP_CS"/>
</dbReference>
<evidence type="ECO:0000313" key="10">
    <source>
        <dbReference type="Proteomes" id="UP000298738"/>
    </source>
</evidence>
<sequence length="280" mass="32009">MFQKKSYRFCKNENFKKKNIIKQCFFEFFGTGLIIFFGIGCLAASKLTNINFNPFETSCIWGLAVSISIYFSSSISGAHLNPAVTIFLWLSSNFNKSKVLPYIISQIFGSFFFTILIYFLYYDVLIEFEKKHNIIRGTQESLNLASIFCVYPNYQNSFVYDLIIEIFSTALFMIILLEFNNKKNNFFLYHSSIVPILIGALVCMINLVITPLNNISLNPARDLGPKIFLSITGWGFFSFTGGNKNFLYCLIPLIGPILGANLGGWIHKKILVKNFFDKNK</sequence>
<dbReference type="PROSITE" id="PS00221">
    <property type="entry name" value="MIP"/>
    <property type="match status" value="1"/>
</dbReference>
<feature type="transmembrane region" description="Helical" evidence="8">
    <location>
        <begin position="20"/>
        <end position="40"/>
    </location>
</feature>
<feature type="transmembrane region" description="Helical" evidence="8">
    <location>
        <begin position="60"/>
        <end position="90"/>
    </location>
</feature>
<dbReference type="GO" id="GO:0015254">
    <property type="term" value="F:glycerol channel activity"/>
    <property type="evidence" value="ECO:0007669"/>
    <property type="project" value="TreeGrafter"/>
</dbReference>
<name>A0A4D6XYF9_9GAMM</name>
<reference evidence="9 10" key="1">
    <citation type="submission" date="2018-12" db="EMBL/GenBank/DDBJ databases">
        <authorList>
            <person name="Chong R.A."/>
        </authorList>
    </citation>
    <scope>NUCLEOTIDE SEQUENCE [LARGE SCALE GENOMIC DNA]</scope>
    <source>
        <strain evidence="9 10">Hla</strain>
    </source>
</reference>
<dbReference type="Gene3D" id="1.20.1080.10">
    <property type="entry name" value="Glycerol uptake facilitator protein"/>
    <property type="match status" value="1"/>
</dbReference>
<dbReference type="GO" id="GO:0005886">
    <property type="term" value="C:plasma membrane"/>
    <property type="evidence" value="ECO:0007669"/>
    <property type="project" value="TreeGrafter"/>
</dbReference>
<dbReference type="SUPFAM" id="SSF81338">
    <property type="entry name" value="Aquaporin-like"/>
    <property type="match status" value="1"/>
</dbReference>
<dbReference type="InterPro" id="IPR023271">
    <property type="entry name" value="Aquaporin-like"/>
</dbReference>
<comment type="subcellular location">
    <subcellularLocation>
        <location evidence="1">Membrane</location>
        <topology evidence="1">Multi-pass membrane protein</topology>
    </subcellularLocation>
</comment>
<gene>
    <name evidence="9" type="ORF">D9V68_01560</name>
</gene>
<dbReference type="EMBL" id="CP034876">
    <property type="protein sequence ID" value="QCI21029.1"/>
    <property type="molecule type" value="Genomic_DNA"/>
</dbReference>
<dbReference type="RefSeq" id="WP_158357679.1">
    <property type="nucleotide sequence ID" value="NZ_CP034876.1"/>
</dbReference>
<keyword evidence="4 7" id="KW-0812">Transmembrane</keyword>
<evidence type="ECO:0000313" key="9">
    <source>
        <dbReference type="EMBL" id="QCI21029.1"/>
    </source>
</evidence>
<organism evidence="9 10">
    <name type="scientific">Buchnera aphidicola</name>
    <name type="common">Hyperomyzus lactucae</name>
    <dbReference type="NCBI Taxonomy" id="1241860"/>
    <lineage>
        <taxon>Bacteria</taxon>
        <taxon>Pseudomonadati</taxon>
        <taxon>Pseudomonadota</taxon>
        <taxon>Gammaproteobacteria</taxon>
        <taxon>Enterobacterales</taxon>
        <taxon>Erwiniaceae</taxon>
        <taxon>Buchnera</taxon>
    </lineage>
</organism>
<keyword evidence="3 7" id="KW-0813">Transport</keyword>
<comment type="similarity">
    <text evidence="2 7">Belongs to the MIP/aquaporin (TC 1.A.8) family.</text>
</comment>
<evidence type="ECO:0000256" key="7">
    <source>
        <dbReference type="RuleBase" id="RU000477"/>
    </source>
</evidence>
<keyword evidence="6 8" id="KW-0472">Membrane</keyword>
<feature type="transmembrane region" description="Helical" evidence="8">
    <location>
        <begin position="102"/>
        <end position="121"/>
    </location>
</feature>
<protein>
    <submittedName>
        <fullName evidence="9">Aquaporin family protein</fullName>
    </submittedName>
</protein>
<proteinExistence type="inferred from homology"/>
<keyword evidence="5 8" id="KW-1133">Transmembrane helix</keyword>
<reference evidence="9 10" key="2">
    <citation type="submission" date="2019-05" db="EMBL/GenBank/DDBJ databases">
        <title>Genome evolution of the obligate endosymbiont Buchnera aphidicola.</title>
        <authorList>
            <person name="Moran N.A."/>
        </authorList>
    </citation>
    <scope>NUCLEOTIDE SEQUENCE [LARGE SCALE GENOMIC DNA]</scope>
    <source>
        <strain evidence="9 10">Hla</strain>
    </source>
</reference>
<dbReference type="PANTHER" id="PTHR43829:SF9">
    <property type="entry name" value="AQUAPORIN-9"/>
    <property type="match status" value="1"/>
</dbReference>
<dbReference type="InterPro" id="IPR000425">
    <property type="entry name" value="MIP"/>
</dbReference>
<dbReference type="PRINTS" id="PR00783">
    <property type="entry name" value="MINTRINSICP"/>
</dbReference>